<evidence type="ECO:0000256" key="1">
    <source>
        <dbReference type="SAM" id="MobiDB-lite"/>
    </source>
</evidence>
<feature type="compositionally biased region" description="Polar residues" evidence="1">
    <location>
        <begin position="25"/>
        <end position="45"/>
    </location>
</feature>
<protein>
    <submittedName>
        <fullName evidence="2">Uncharacterized protein</fullName>
    </submittedName>
</protein>
<feature type="region of interest" description="Disordered" evidence="1">
    <location>
        <begin position="1"/>
        <end position="45"/>
    </location>
</feature>
<reference evidence="2 3" key="1">
    <citation type="submission" date="2024-10" db="EMBL/GenBank/DDBJ databases">
        <title>Updated reference genomes for cyclostephanoid diatoms.</title>
        <authorList>
            <person name="Roberts W.R."/>
            <person name="Alverson A.J."/>
        </authorList>
    </citation>
    <scope>NUCLEOTIDE SEQUENCE [LARGE SCALE GENOMIC DNA]</scope>
    <source>
        <strain evidence="2 3">AJA010-31</strain>
    </source>
</reference>
<gene>
    <name evidence="2" type="ORF">ACHAWO_008878</name>
</gene>
<feature type="compositionally biased region" description="Basic residues" evidence="1">
    <location>
        <begin position="9"/>
        <end position="21"/>
    </location>
</feature>
<evidence type="ECO:0000313" key="3">
    <source>
        <dbReference type="Proteomes" id="UP001530400"/>
    </source>
</evidence>
<feature type="compositionally biased region" description="Acidic residues" evidence="1">
    <location>
        <begin position="201"/>
        <end position="210"/>
    </location>
</feature>
<feature type="compositionally biased region" description="Polar residues" evidence="1">
    <location>
        <begin position="421"/>
        <end position="438"/>
    </location>
</feature>
<name>A0ABD3NV88_9STRA</name>
<sequence>MTSETHTRQQQRARASKKKIEKKIQSATDSVLSPHNSNLIPRTTVQRTPHKLCTLTLPPPLSALLDEPNAPSDIHPSPNPRHKRAPSDLNSTTLSVDPSLITESSHPTPGSRYYSGASASSPDIPSHLRIGMSCDPLIAFDLVLVATTDGRIAVYQLIDYELDVDEDVMASERRRRSEWDEEDMGRSDVEGDEKKLMDDSFTNDDDEDDTAKERMTRRERSRECVDPLLVIPLPAQHVHGSNSEEDGSDSNRQSNRILPLVVGMCATPKGVSVFERVGESNGHIGHVAVLTDDGGVHLLELQSSDFKAEIGMRDVMEDNSEVHNDLPIVRVACSFRTSYLGANCICMQPMIENKSTQNDKSNGNEVFNHIRSIRLCIGHERGVLECYELTVPRSELGEDTPEKNSVLSSRYEMTKSKSNEIPRSNSKSNLSRDSPRRNTSFVSAHLAMDPGDGTDYSFDPSTKLFRTYSEPTDQLTSPATTCRKANHSSESCGMSAYHINIHLCWRVGANAPIRSMSCPGWSSSLVENKAQSLLIIGTMQRLSNRLYDSNRKGSKHKNIEMSPAVSLEVIDTSIAQENWLGVKAEHQGLDNTKSLSIPMYECSVWPAAGMEIKDGWTSDSSKSFRQNRGPRSISVTNAICHFVESAPCFAFSSSDGTVGIANINADGSWGTLHDFNQILLPERCIGICPIEITASNRFRHFCCCLRGGTLFVVPVMEQGEKLTETPLTMFVVPLDASGEDDGLVRWVQNFASGVVQLNSWQCPRKPKPIALVGWNGGTVDVYDISPVEPLGLKLPAAYGWNVTSNETLAVF</sequence>
<feature type="compositionally biased region" description="Basic and acidic residues" evidence="1">
    <location>
        <begin position="172"/>
        <end position="198"/>
    </location>
</feature>
<accession>A0ABD3NV88</accession>
<dbReference type="Proteomes" id="UP001530400">
    <property type="component" value="Unassembled WGS sequence"/>
</dbReference>
<feature type="compositionally biased region" description="Polar residues" evidence="1">
    <location>
        <begin position="88"/>
        <end position="108"/>
    </location>
</feature>
<proteinExistence type="predicted"/>
<feature type="compositionally biased region" description="Low complexity" evidence="1">
    <location>
        <begin position="109"/>
        <end position="121"/>
    </location>
</feature>
<dbReference type="EMBL" id="JALLPJ020000911">
    <property type="protein sequence ID" value="KAL3779960.1"/>
    <property type="molecule type" value="Genomic_DNA"/>
</dbReference>
<organism evidence="2 3">
    <name type="scientific">Cyclotella atomus</name>
    <dbReference type="NCBI Taxonomy" id="382360"/>
    <lineage>
        <taxon>Eukaryota</taxon>
        <taxon>Sar</taxon>
        <taxon>Stramenopiles</taxon>
        <taxon>Ochrophyta</taxon>
        <taxon>Bacillariophyta</taxon>
        <taxon>Coscinodiscophyceae</taxon>
        <taxon>Thalassiosirophycidae</taxon>
        <taxon>Stephanodiscales</taxon>
        <taxon>Stephanodiscaceae</taxon>
        <taxon>Cyclotella</taxon>
    </lineage>
</organism>
<comment type="caution">
    <text evidence="2">The sequence shown here is derived from an EMBL/GenBank/DDBJ whole genome shotgun (WGS) entry which is preliminary data.</text>
</comment>
<feature type="region of interest" description="Disordered" evidence="1">
    <location>
        <begin position="395"/>
        <end position="438"/>
    </location>
</feature>
<keyword evidence="3" id="KW-1185">Reference proteome</keyword>
<evidence type="ECO:0000313" key="2">
    <source>
        <dbReference type="EMBL" id="KAL3779960.1"/>
    </source>
</evidence>
<feature type="compositionally biased region" description="Basic and acidic residues" evidence="1">
    <location>
        <begin position="211"/>
        <end position="221"/>
    </location>
</feature>
<dbReference type="AlphaFoldDB" id="A0ABD3NV88"/>
<feature type="region of interest" description="Disordered" evidence="1">
    <location>
        <begin position="63"/>
        <end position="121"/>
    </location>
</feature>
<feature type="region of interest" description="Disordered" evidence="1">
    <location>
        <begin position="172"/>
        <end position="221"/>
    </location>
</feature>